<dbReference type="AlphaFoldDB" id="A0A419VYC7"/>
<organism evidence="1 2">
    <name type="scientific">Mangrovibacterium diazotrophicum</name>
    <dbReference type="NCBI Taxonomy" id="1261403"/>
    <lineage>
        <taxon>Bacteria</taxon>
        <taxon>Pseudomonadati</taxon>
        <taxon>Bacteroidota</taxon>
        <taxon>Bacteroidia</taxon>
        <taxon>Marinilabiliales</taxon>
        <taxon>Prolixibacteraceae</taxon>
        <taxon>Mangrovibacterium</taxon>
    </lineage>
</organism>
<name>A0A419VYC7_9BACT</name>
<proteinExistence type="predicted"/>
<dbReference type="EMBL" id="RAPN01000002">
    <property type="protein sequence ID" value="RKD88231.1"/>
    <property type="molecule type" value="Genomic_DNA"/>
</dbReference>
<dbReference type="Proteomes" id="UP000283387">
    <property type="component" value="Unassembled WGS sequence"/>
</dbReference>
<keyword evidence="2" id="KW-1185">Reference proteome</keyword>
<accession>A0A419VYC7</accession>
<protein>
    <submittedName>
        <fullName evidence="1">Uncharacterized protein</fullName>
    </submittedName>
</protein>
<sequence>MMNSDEFLKLVYDLEQVREVLEEKVKAHEEEQEQPIRN</sequence>
<evidence type="ECO:0000313" key="2">
    <source>
        <dbReference type="Proteomes" id="UP000283387"/>
    </source>
</evidence>
<gene>
    <name evidence="1" type="ORF">BC643_3376</name>
</gene>
<comment type="caution">
    <text evidence="1">The sequence shown here is derived from an EMBL/GenBank/DDBJ whole genome shotgun (WGS) entry which is preliminary data.</text>
</comment>
<evidence type="ECO:0000313" key="1">
    <source>
        <dbReference type="EMBL" id="RKD88231.1"/>
    </source>
</evidence>
<reference evidence="1 2" key="1">
    <citation type="submission" date="2018-09" db="EMBL/GenBank/DDBJ databases">
        <title>Genomic Encyclopedia of Archaeal and Bacterial Type Strains, Phase II (KMG-II): from individual species to whole genera.</title>
        <authorList>
            <person name="Goeker M."/>
        </authorList>
    </citation>
    <scope>NUCLEOTIDE SEQUENCE [LARGE SCALE GENOMIC DNA]</scope>
    <source>
        <strain evidence="1 2">DSM 27148</strain>
    </source>
</reference>